<comment type="caution">
    <text evidence="2">The sequence shown here is derived from an EMBL/GenBank/DDBJ whole genome shotgun (WGS) entry which is preliminary data.</text>
</comment>
<dbReference type="InterPro" id="IPR036249">
    <property type="entry name" value="Thioredoxin-like_sf"/>
</dbReference>
<evidence type="ECO:0000313" key="2">
    <source>
        <dbReference type="EMBL" id="MDO6453980.1"/>
    </source>
</evidence>
<dbReference type="GO" id="GO:0016491">
    <property type="term" value="F:oxidoreductase activity"/>
    <property type="evidence" value="ECO:0007669"/>
    <property type="project" value="InterPro"/>
</dbReference>
<dbReference type="InterPro" id="IPR001853">
    <property type="entry name" value="DSBA-like_thioredoxin_dom"/>
</dbReference>
<reference evidence="2" key="1">
    <citation type="submission" date="2023-07" db="EMBL/GenBank/DDBJ databases">
        <title>Genome content predicts the carbon catabolic preferences of heterotrophic bacteria.</title>
        <authorList>
            <person name="Gralka M."/>
        </authorList>
    </citation>
    <scope>NUCLEOTIDE SEQUENCE</scope>
    <source>
        <strain evidence="2">I2M16</strain>
    </source>
</reference>
<dbReference type="RefSeq" id="WP_303550422.1">
    <property type="nucleotide sequence ID" value="NZ_JAUOPG010000006.1"/>
</dbReference>
<protein>
    <submittedName>
        <fullName evidence="2">DsbA family protein</fullName>
    </submittedName>
</protein>
<dbReference type="SUPFAM" id="SSF52833">
    <property type="entry name" value="Thioredoxin-like"/>
    <property type="match status" value="1"/>
</dbReference>
<feature type="domain" description="DSBA-like thioredoxin" evidence="1">
    <location>
        <begin position="4"/>
        <end position="181"/>
    </location>
</feature>
<sequence>MVKVHYFFDPLCGWCYGASPLIKVLVNTAGFEVVYHPGGMIPRLPIEPAFRQHILQADDRIASETHMPFGQVYKDRVLSKDELILDSYLTTRAFLVGVDMGIAPHVMLKSIQQAHYVNGAKLDEIAALRNLAMSLALDLNEWDCGIELSEPKLYQALEASHTLMKEYEISGYPSVIAEIGDELKRLPISAYYGNVPGWEACLKQLK</sequence>
<organism evidence="2 3">
    <name type="scientific">Neptunomonas phycophila</name>
    <dbReference type="NCBI Taxonomy" id="1572645"/>
    <lineage>
        <taxon>Bacteria</taxon>
        <taxon>Pseudomonadati</taxon>
        <taxon>Pseudomonadota</taxon>
        <taxon>Gammaproteobacteria</taxon>
        <taxon>Oceanospirillales</taxon>
        <taxon>Oceanospirillaceae</taxon>
        <taxon>Neptunomonas</taxon>
    </lineage>
</organism>
<proteinExistence type="predicted"/>
<evidence type="ECO:0000259" key="1">
    <source>
        <dbReference type="Pfam" id="PF01323"/>
    </source>
</evidence>
<dbReference type="AlphaFoldDB" id="A0AAW7XIX0"/>
<dbReference type="Gene3D" id="3.40.30.10">
    <property type="entry name" value="Glutaredoxin"/>
    <property type="match status" value="1"/>
</dbReference>
<dbReference type="CDD" id="cd03025">
    <property type="entry name" value="DsbA_FrnE_like"/>
    <property type="match status" value="1"/>
</dbReference>
<evidence type="ECO:0000313" key="3">
    <source>
        <dbReference type="Proteomes" id="UP001169862"/>
    </source>
</evidence>
<accession>A0AAW7XIX0</accession>
<name>A0AAW7XIX0_9GAMM</name>
<dbReference type="Pfam" id="PF01323">
    <property type="entry name" value="DSBA"/>
    <property type="match status" value="1"/>
</dbReference>
<dbReference type="EMBL" id="JAUOPG010000006">
    <property type="protein sequence ID" value="MDO6453980.1"/>
    <property type="molecule type" value="Genomic_DNA"/>
</dbReference>
<gene>
    <name evidence="2" type="ORF">Q4490_10430</name>
</gene>
<dbReference type="Proteomes" id="UP001169862">
    <property type="component" value="Unassembled WGS sequence"/>
</dbReference>